<accession>A0A210QNZ0</accession>
<dbReference type="OrthoDB" id="6158205at2759"/>
<dbReference type="AlphaFoldDB" id="A0A210QNZ0"/>
<feature type="chain" id="PRO_5012465278" evidence="2">
    <location>
        <begin position="24"/>
        <end position="334"/>
    </location>
</feature>
<gene>
    <name evidence="3" type="ORF">KP79_PYT19381</name>
</gene>
<organism evidence="3 4">
    <name type="scientific">Mizuhopecten yessoensis</name>
    <name type="common">Japanese scallop</name>
    <name type="synonym">Patinopecten yessoensis</name>
    <dbReference type="NCBI Taxonomy" id="6573"/>
    <lineage>
        <taxon>Eukaryota</taxon>
        <taxon>Metazoa</taxon>
        <taxon>Spiralia</taxon>
        <taxon>Lophotrochozoa</taxon>
        <taxon>Mollusca</taxon>
        <taxon>Bivalvia</taxon>
        <taxon>Autobranchia</taxon>
        <taxon>Pteriomorphia</taxon>
        <taxon>Pectinida</taxon>
        <taxon>Pectinoidea</taxon>
        <taxon>Pectinidae</taxon>
        <taxon>Mizuhopecten</taxon>
    </lineage>
</organism>
<feature type="signal peptide" evidence="2">
    <location>
        <begin position="1"/>
        <end position="23"/>
    </location>
</feature>
<evidence type="ECO:0000256" key="1">
    <source>
        <dbReference type="SAM" id="MobiDB-lite"/>
    </source>
</evidence>
<keyword evidence="2" id="KW-0732">Signal</keyword>
<evidence type="ECO:0000256" key="2">
    <source>
        <dbReference type="SAM" id="SignalP"/>
    </source>
</evidence>
<evidence type="ECO:0000313" key="3">
    <source>
        <dbReference type="EMBL" id="OWF50456.1"/>
    </source>
</evidence>
<feature type="region of interest" description="Disordered" evidence="1">
    <location>
        <begin position="111"/>
        <end position="144"/>
    </location>
</feature>
<name>A0A210QNZ0_MIZYE</name>
<feature type="compositionally biased region" description="Basic residues" evidence="1">
    <location>
        <begin position="278"/>
        <end position="298"/>
    </location>
</feature>
<protein>
    <submittedName>
        <fullName evidence="3">Uncharacterized protein</fullName>
    </submittedName>
</protein>
<proteinExistence type="predicted"/>
<dbReference type="Proteomes" id="UP000242188">
    <property type="component" value="Unassembled WGS sequence"/>
</dbReference>
<reference evidence="3 4" key="1">
    <citation type="journal article" date="2017" name="Nat. Ecol. Evol.">
        <title>Scallop genome provides insights into evolution of bilaterian karyotype and development.</title>
        <authorList>
            <person name="Wang S."/>
            <person name="Zhang J."/>
            <person name="Jiao W."/>
            <person name="Li J."/>
            <person name="Xun X."/>
            <person name="Sun Y."/>
            <person name="Guo X."/>
            <person name="Huan P."/>
            <person name="Dong B."/>
            <person name="Zhang L."/>
            <person name="Hu X."/>
            <person name="Sun X."/>
            <person name="Wang J."/>
            <person name="Zhao C."/>
            <person name="Wang Y."/>
            <person name="Wang D."/>
            <person name="Huang X."/>
            <person name="Wang R."/>
            <person name="Lv J."/>
            <person name="Li Y."/>
            <person name="Zhang Z."/>
            <person name="Liu B."/>
            <person name="Lu W."/>
            <person name="Hui Y."/>
            <person name="Liang J."/>
            <person name="Zhou Z."/>
            <person name="Hou R."/>
            <person name="Li X."/>
            <person name="Liu Y."/>
            <person name="Li H."/>
            <person name="Ning X."/>
            <person name="Lin Y."/>
            <person name="Zhao L."/>
            <person name="Xing Q."/>
            <person name="Dou J."/>
            <person name="Li Y."/>
            <person name="Mao J."/>
            <person name="Guo H."/>
            <person name="Dou H."/>
            <person name="Li T."/>
            <person name="Mu C."/>
            <person name="Jiang W."/>
            <person name="Fu Q."/>
            <person name="Fu X."/>
            <person name="Miao Y."/>
            <person name="Liu J."/>
            <person name="Yu Q."/>
            <person name="Li R."/>
            <person name="Liao H."/>
            <person name="Li X."/>
            <person name="Kong Y."/>
            <person name="Jiang Z."/>
            <person name="Chourrout D."/>
            <person name="Li R."/>
            <person name="Bao Z."/>
        </authorList>
    </citation>
    <scope>NUCLEOTIDE SEQUENCE [LARGE SCALE GENOMIC DNA]</scope>
    <source>
        <strain evidence="3 4">PY_sf001</strain>
    </source>
</reference>
<keyword evidence="4" id="KW-1185">Reference proteome</keyword>
<evidence type="ECO:0000313" key="4">
    <source>
        <dbReference type="Proteomes" id="UP000242188"/>
    </source>
</evidence>
<feature type="compositionally biased region" description="Polar residues" evidence="1">
    <location>
        <begin position="119"/>
        <end position="131"/>
    </location>
</feature>
<feature type="region of interest" description="Disordered" evidence="1">
    <location>
        <begin position="278"/>
        <end position="309"/>
    </location>
</feature>
<dbReference type="EMBL" id="NEDP02002599">
    <property type="protein sequence ID" value="OWF50456.1"/>
    <property type="molecule type" value="Genomic_DNA"/>
</dbReference>
<comment type="caution">
    <text evidence="3">The sequence shown here is derived from an EMBL/GenBank/DDBJ whole genome shotgun (WGS) entry which is preliminary data.</text>
</comment>
<sequence>MLWRSFVRSHLLTICLLVNTVAGLSIGQSGDHMTNNYRFKRANSPVPRDFNGRNVFNRKGRDMQYSPETRSNCTRNCGHRKGFQIKLNEMIHIRRLKNLIIKNLGLSTNEKGDVKTPFDTPSLTRNSNTTPKSDKKKKQHQKKETSYIRELVSFSEKAGNLSARDVLSFTIDVTNNPGPLEALSAHLWILMRKRKRKNNRGKKIFLEVLSIDDNDADYEVLTSLITRVKKTRWQKVSLPVTFIQSLLDSNTRRLRLRITCRRCGKVVRPVLFKKHKNLRKKSRRKTLKKEKRRSHQKRQAAEMRRLNRRSRRHERIPPFLVISTRYKHTVSTRM</sequence>